<name>A0ACB8EDE1_9SAUR</name>
<sequence>MPTALRARLMPEVPAVIWSQQKSPKKKSRLFFLLRWHKGTPVALRYKSTERVGGEETSSNRQPCTLAWGVTVAPLRSLHATRAWVLSRDSLVHRGGRLAAALPKQEAIVPEQLTSSSLSKQVLPAISLQLLENKQPTAKPPSRENKKNTRGMQDCADAADVGLRRALRPPGDLGDSPAIPPWRSSRESSPEGLVRKREAAEGLSRPLYRIVKRFKPMQEELIGGCSDAEINQTKCEGNYWKAVAESKCLLEKETS</sequence>
<evidence type="ECO:0000313" key="1">
    <source>
        <dbReference type="EMBL" id="KAH7990255.1"/>
    </source>
</evidence>
<organism evidence="1 2">
    <name type="scientific">Sphaerodactylus townsendi</name>
    <dbReference type="NCBI Taxonomy" id="933632"/>
    <lineage>
        <taxon>Eukaryota</taxon>
        <taxon>Metazoa</taxon>
        <taxon>Chordata</taxon>
        <taxon>Craniata</taxon>
        <taxon>Vertebrata</taxon>
        <taxon>Euteleostomi</taxon>
        <taxon>Lepidosauria</taxon>
        <taxon>Squamata</taxon>
        <taxon>Bifurcata</taxon>
        <taxon>Gekkota</taxon>
        <taxon>Sphaerodactylidae</taxon>
        <taxon>Sphaerodactylus</taxon>
    </lineage>
</organism>
<dbReference type="Proteomes" id="UP000827872">
    <property type="component" value="Linkage Group LG16"/>
</dbReference>
<dbReference type="EMBL" id="CM037629">
    <property type="protein sequence ID" value="KAH7990255.1"/>
    <property type="molecule type" value="Genomic_DNA"/>
</dbReference>
<proteinExistence type="predicted"/>
<gene>
    <name evidence="1" type="ORF">K3G42_004843</name>
</gene>
<reference evidence="1" key="1">
    <citation type="submission" date="2021-08" db="EMBL/GenBank/DDBJ databases">
        <title>The first chromosome-level gecko genome reveals the dynamic sex chromosomes of Neotropical dwarf geckos (Sphaerodactylidae: Sphaerodactylus).</title>
        <authorList>
            <person name="Pinto B.J."/>
            <person name="Keating S.E."/>
            <person name="Gamble T."/>
        </authorList>
    </citation>
    <scope>NUCLEOTIDE SEQUENCE</scope>
    <source>
        <strain evidence="1">TG3544</strain>
    </source>
</reference>
<accession>A0ACB8EDE1</accession>
<comment type="caution">
    <text evidence="1">The sequence shown here is derived from an EMBL/GenBank/DDBJ whole genome shotgun (WGS) entry which is preliminary data.</text>
</comment>
<keyword evidence="2" id="KW-1185">Reference proteome</keyword>
<evidence type="ECO:0000313" key="2">
    <source>
        <dbReference type="Proteomes" id="UP000827872"/>
    </source>
</evidence>
<protein>
    <submittedName>
        <fullName evidence="1">Uncharacterized protein</fullName>
    </submittedName>
</protein>